<evidence type="ECO:0000259" key="2">
    <source>
        <dbReference type="Pfam" id="PF13091"/>
    </source>
</evidence>
<organism evidence="3 4">
    <name type="scientific">Phytophthora boehmeriae</name>
    <dbReference type="NCBI Taxonomy" id="109152"/>
    <lineage>
        <taxon>Eukaryota</taxon>
        <taxon>Sar</taxon>
        <taxon>Stramenopiles</taxon>
        <taxon>Oomycota</taxon>
        <taxon>Peronosporomycetes</taxon>
        <taxon>Peronosporales</taxon>
        <taxon>Peronosporaceae</taxon>
        <taxon>Phytophthora</taxon>
    </lineage>
</organism>
<evidence type="ECO:0000256" key="1">
    <source>
        <dbReference type="SAM" id="MobiDB-lite"/>
    </source>
</evidence>
<dbReference type="EMBL" id="JAGDFL010000664">
    <property type="protein sequence ID" value="KAG7383248.1"/>
    <property type="molecule type" value="Genomic_DNA"/>
</dbReference>
<feature type="domain" description="Phospholipase D-like" evidence="2">
    <location>
        <begin position="115"/>
        <end position="184"/>
    </location>
</feature>
<reference evidence="3" key="1">
    <citation type="submission" date="2021-02" db="EMBL/GenBank/DDBJ databases">
        <authorList>
            <person name="Palmer J.M."/>
        </authorList>
    </citation>
    <scope>NUCLEOTIDE SEQUENCE</scope>
    <source>
        <strain evidence="3">SCRP23</strain>
    </source>
</reference>
<proteinExistence type="predicted"/>
<name>A0A8T1VSQ6_9STRA</name>
<protein>
    <recommendedName>
        <fullName evidence="2">Phospholipase D-like domain-containing protein</fullName>
    </recommendedName>
</protein>
<evidence type="ECO:0000313" key="3">
    <source>
        <dbReference type="EMBL" id="KAG7383248.1"/>
    </source>
</evidence>
<dbReference type="Proteomes" id="UP000693981">
    <property type="component" value="Unassembled WGS sequence"/>
</dbReference>
<feature type="region of interest" description="Disordered" evidence="1">
    <location>
        <begin position="21"/>
        <end position="50"/>
    </location>
</feature>
<dbReference type="AlphaFoldDB" id="A0A8T1VSQ6"/>
<gene>
    <name evidence="3" type="ORF">PHYBOEH_010015</name>
</gene>
<sequence>MARGKILHPEEARDLLELLRKHQRLNKKGGEDGSPLPPPKKPGLSRRPENTPEALAGKLMWLTPDQQGKLGYTLEAVHMSRSTYKLLLPKAMELLRQIPQTRFYKADSAQQTRMLDHIRAASPGDSICVAQYAFTLKSFSDALIERKRAGVEVRVLVDLTWLKAHREALEVLSDLRAAGIEVKHLGGHEHELDTARGWRRVRVTEVQGYNEGVASARELFDEHYNCDEARVAQEDDLESLAAA</sequence>
<dbReference type="InterPro" id="IPR025202">
    <property type="entry name" value="PLD-like_dom"/>
</dbReference>
<evidence type="ECO:0000313" key="4">
    <source>
        <dbReference type="Proteomes" id="UP000693981"/>
    </source>
</evidence>
<accession>A0A8T1VSQ6</accession>
<keyword evidence="4" id="KW-1185">Reference proteome</keyword>
<comment type="caution">
    <text evidence="3">The sequence shown here is derived from an EMBL/GenBank/DDBJ whole genome shotgun (WGS) entry which is preliminary data.</text>
</comment>
<dbReference type="Pfam" id="PF13091">
    <property type="entry name" value="PLDc_2"/>
    <property type="match status" value="1"/>
</dbReference>